<evidence type="ECO:0000256" key="11">
    <source>
        <dbReference type="SAM" id="Coils"/>
    </source>
</evidence>
<evidence type="ECO:0000256" key="8">
    <source>
        <dbReference type="ARBA" id="ARBA00022833"/>
    </source>
</evidence>
<reference evidence="14" key="1">
    <citation type="journal article" date="2008" name="Nature">
        <title>The amphioxus genome and the evolution of the chordate karyotype.</title>
        <authorList>
            <consortium name="US DOE Joint Genome Institute (JGI-PGF)"/>
            <person name="Putnam N.H."/>
            <person name="Butts T."/>
            <person name="Ferrier D.E.K."/>
            <person name="Furlong R.F."/>
            <person name="Hellsten U."/>
            <person name="Kawashima T."/>
            <person name="Robinson-Rechavi M."/>
            <person name="Shoguchi E."/>
            <person name="Terry A."/>
            <person name="Yu J.-K."/>
            <person name="Benito-Gutierrez E.L."/>
            <person name="Dubchak I."/>
            <person name="Garcia-Fernandez J."/>
            <person name="Gibson-Brown J.J."/>
            <person name="Grigoriev I.V."/>
            <person name="Horton A.C."/>
            <person name="de Jong P.J."/>
            <person name="Jurka J."/>
            <person name="Kapitonov V.V."/>
            <person name="Kohara Y."/>
            <person name="Kuroki Y."/>
            <person name="Lindquist E."/>
            <person name="Lucas S."/>
            <person name="Osoegawa K."/>
            <person name="Pennacchio L.A."/>
            <person name="Salamov A.A."/>
            <person name="Satou Y."/>
            <person name="Sauka-Spengler T."/>
            <person name="Schmutz J."/>
            <person name="Shin-I T."/>
            <person name="Toyoda A."/>
            <person name="Bronner-Fraser M."/>
            <person name="Fujiyama A."/>
            <person name="Holland L.Z."/>
            <person name="Holland P.W.H."/>
            <person name="Satoh N."/>
            <person name="Rokhsar D.S."/>
        </authorList>
    </citation>
    <scope>NUCLEOTIDE SEQUENCE [LARGE SCALE GENOMIC DNA]</scope>
    <source>
        <strain evidence="14">S238N-H82</strain>
        <tissue evidence="14">Testes</tissue>
    </source>
</reference>
<keyword evidence="6" id="KW-0677">Repeat</keyword>
<dbReference type="STRING" id="7739.C3YDC4"/>
<dbReference type="SUPFAM" id="SSF101898">
    <property type="entry name" value="NHL repeat"/>
    <property type="match status" value="1"/>
</dbReference>
<evidence type="ECO:0000256" key="2">
    <source>
        <dbReference type="ARBA" id="ARBA00008518"/>
    </source>
</evidence>
<keyword evidence="11" id="KW-0175">Coiled coil</keyword>
<keyword evidence="8" id="KW-0862">Zinc</keyword>
<dbReference type="InterPro" id="IPR001841">
    <property type="entry name" value="Znf_RING"/>
</dbReference>
<dbReference type="KEGG" id="bfo:118426580"/>
<dbReference type="EMBL" id="GG666503">
    <property type="protein sequence ID" value="EEN61735.1"/>
    <property type="molecule type" value="Genomic_DNA"/>
</dbReference>
<dbReference type="InterPro" id="IPR017907">
    <property type="entry name" value="Znf_RING_CS"/>
</dbReference>
<evidence type="ECO:0000256" key="9">
    <source>
        <dbReference type="PROSITE-ProRule" id="PRU00024"/>
    </source>
</evidence>
<dbReference type="OrthoDB" id="6265224at2759"/>
<dbReference type="InterPro" id="IPR001258">
    <property type="entry name" value="NHL_repeat"/>
</dbReference>
<dbReference type="PANTHER" id="PTHR25462:SF229">
    <property type="entry name" value="TRANSCRIPTION INTERMEDIARY FACTOR 1-BETA"/>
    <property type="match status" value="1"/>
</dbReference>
<organism>
    <name type="scientific">Branchiostoma floridae</name>
    <name type="common">Florida lancelet</name>
    <name type="synonym">Amphioxus</name>
    <dbReference type="NCBI Taxonomy" id="7739"/>
    <lineage>
        <taxon>Eukaryota</taxon>
        <taxon>Metazoa</taxon>
        <taxon>Chordata</taxon>
        <taxon>Cephalochordata</taxon>
        <taxon>Leptocardii</taxon>
        <taxon>Amphioxiformes</taxon>
        <taxon>Branchiostomatidae</taxon>
        <taxon>Branchiostoma</taxon>
    </lineage>
</organism>
<sequence length="636" mass="71044">MASNFAINEITDEFLVCQVCLEDFKQPKMLPCLHTFCQLCLEKLLAAELDGKLACPTCRQDVALPQNGVQGLKSNFLVGKLHDILQQQAKEDGEASDPREIGVTCAVCDKGNAAEFYCVECTDHMCQTCNGVHRRLKITRSHKVVTIQELQSGQASTELPASETFRCEDHNELNKFYCDTCHRVICLHCVVTAHKDHQYVELEEAAEREKAKIKGKLSTVQNTAGWHEKWIQQLQSVRDEWPSQVQRTEEQIANQTQAIIEAVEKMKNDRISQLRAMNAAREAQLETAMEAAEVDLASARSRIQHMDDVLEYGSPSEVLSAAGELTEWTEQNTDERPEMTKDFITLTVVPPVCQVNVEQKVAKLMGGIRQTRVPILLKTVGKKGSGDTEFNWPTSLAVTTDGNIVVTDRDNKRLQFLDKDGSSKKIDLSFYPLCVAVLTNGELLVTGDGHSIRVLDRHGRREEHIIQVAGATDIKATTRGVAVDRFGRIIVTIGTQMFVISPSGDIIRKFEEKGQGQQQSALHVTVNSSNQIIVSNMRNNYLKIYDPAGRHLFTTGSFGWGPGQLNYPADVITDSEDNMLVADSVNHRVSLFSEDGVFIRHVLTQEKHGLNFPMGLAMHDGQLVVSDRHSIKFFRI</sequence>
<dbReference type="Pfam" id="PF00643">
    <property type="entry name" value="zf-B_box"/>
    <property type="match status" value="2"/>
</dbReference>
<feature type="domain" description="B box-type" evidence="13">
    <location>
        <begin position="100"/>
        <end position="147"/>
    </location>
</feature>
<dbReference type="Pfam" id="PF01436">
    <property type="entry name" value="NHL"/>
    <property type="match status" value="1"/>
</dbReference>
<dbReference type="InterPro" id="IPR047153">
    <property type="entry name" value="TRIM45/56/19-like"/>
</dbReference>
<feature type="repeat" description="NHL" evidence="10">
    <location>
        <begin position="552"/>
        <end position="595"/>
    </location>
</feature>
<dbReference type="InParanoid" id="C3YDC4"/>
<accession>C3YDC4</accession>
<dbReference type="GO" id="GO:0061630">
    <property type="term" value="F:ubiquitin protein ligase activity"/>
    <property type="evidence" value="ECO:0000318"/>
    <property type="project" value="GO_Central"/>
</dbReference>
<dbReference type="SUPFAM" id="SSF57845">
    <property type="entry name" value="B-box zinc-binding domain"/>
    <property type="match status" value="1"/>
</dbReference>
<keyword evidence="15" id="KW-1185">Reference proteome</keyword>
<dbReference type="InterPro" id="IPR027370">
    <property type="entry name" value="Znf-RING_euk"/>
</dbReference>
<dbReference type="Gene3D" id="3.30.40.10">
    <property type="entry name" value="Zinc/RING finger domain, C3HC4 (zinc finger)"/>
    <property type="match status" value="1"/>
</dbReference>
<evidence type="ECO:0000256" key="1">
    <source>
        <dbReference type="ARBA" id="ARBA00000900"/>
    </source>
</evidence>
<reference evidence="16" key="3">
    <citation type="submission" date="2025-04" db="UniProtKB">
        <authorList>
            <consortium name="RefSeq"/>
        </authorList>
    </citation>
    <scope>IDENTIFICATION</scope>
    <source>
        <strain evidence="16">S238N-H82</strain>
        <tissue evidence="16">Testes</tissue>
    </source>
</reference>
<dbReference type="Proteomes" id="UP000001554">
    <property type="component" value="Chromosome 11"/>
</dbReference>
<feature type="domain" description="B box-type" evidence="13">
    <location>
        <begin position="162"/>
        <end position="202"/>
    </location>
</feature>
<dbReference type="InterPro" id="IPR000315">
    <property type="entry name" value="Znf_B-box"/>
</dbReference>
<dbReference type="InterPro" id="IPR011042">
    <property type="entry name" value="6-blade_b-propeller_TolB-like"/>
</dbReference>
<evidence type="ECO:0000313" key="15">
    <source>
        <dbReference type="Proteomes" id="UP000001554"/>
    </source>
</evidence>
<dbReference type="Pfam" id="PF13445">
    <property type="entry name" value="zf-RING_UBOX"/>
    <property type="match status" value="1"/>
</dbReference>
<dbReference type="SUPFAM" id="SSF57850">
    <property type="entry name" value="RING/U-box"/>
    <property type="match status" value="1"/>
</dbReference>
<protein>
    <recommendedName>
        <fullName evidence="3">RING-type E3 ubiquitin transferase</fullName>
        <ecNumber evidence="3">2.3.2.27</ecNumber>
    </recommendedName>
</protein>
<dbReference type="SMART" id="SM00184">
    <property type="entry name" value="RING"/>
    <property type="match status" value="1"/>
</dbReference>
<reference evidence="15" key="2">
    <citation type="journal article" date="2020" name="Nat. Ecol. Evol.">
        <title>Deeply conserved synteny resolves early events in vertebrate evolution.</title>
        <authorList>
            <person name="Simakov O."/>
            <person name="Marletaz F."/>
            <person name="Yue J.X."/>
            <person name="O'Connell B."/>
            <person name="Jenkins J."/>
            <person name="Brandt A."/>
            <person name="Calef R."/>
            <person name="Tung C.H."/>
            <person name="Huang T.K."/>
            <person name="Schmutz J."/>
            <person name="Satoh N."/>
            <person name="Yu J.K."/>
            <person name="Putnam N.H."/>
            <person name="Green R.E."/>
            <person name="Rokhsar D.S."/>
        </authorList>
    </citation>
    <scope>NUCLEOTIDE SEQUENCE [LARGE SCALE GENOMIC DNA]</scope>
    <source>
        <strain evidence="15">S238N-H82</strain>
    </source>
</reference>
<dbReference type="OMA" id="MASNFAI"/>
<dbReference type="FunFam" id="3.30.40.10:FF:000362">
    <property type="entry name" value="E3 ubiquitin-protein ligase TRIM56"/>
    <property type="match status" value="1"/>
</dbReference>
<dbReference type="Gene3D" id="2.120.10.30">
    <property type="entry name" value="TolB, C-terminal domain"/>
    <property type="match status" value="2"/>
</dbReference>
<dbReference type="EC" id="2.3.2.27" evidence="3"/>
<dbReference type="AlphaFoldDB" id="C3YDC4"/>
<evidence type="ECO:0000313" key="14">
    <source>
        <dbReference type="EMBL" id="EEN61735.1"/>
    </source>
</evidence>
<dbReference type="Gene3D" id="3.30.160.60">
    <property type="entry name" value="Classic Zinc Finger"/>
    <property type="match status" value="1"/>
</dbReference>
<feature type="domain" description="RING-type" evidence="12">
    <location>
        <begin position="17"/>
        <end position="59"/>
    </location>
</feature>
<comment type="catalytic activity">
    <reaction evidence="1">
        <text>S-ubiquitinyl-[E2 ubiquitin-conjugating enzyme]-L-cysteine + [acceptor protein]-L-lysine = [E2 ubiquitin-conjugating enzyme]-L-cysteine + N(6)-ubiquitinyl-[acceptor protein]-L-lysine.</text>
        <dbReference type="EC" id="2.3.2.27"/>
    </reaction>
</comment>
<dbReference type="eggNOG" id="KOG2177">
    <property type="taxonomic scope" value="Eukaryota"/>
</dbReference>
<dbReference type="GO" id="GO:0008270">
    <property type="term" value="F:zinc ion binding"/>
    <property type="evidence" value="ECO:0007669"/>
    <property type="project" value="UniProtKB-KW"/>
</dbReference>
<evidence type="ECO:0000259" key="13">
    <source>
        <dbReference type="PROSITE" id="PS50119"/>
    </source>
</evidence>
<evidence type="ECO:0000256" key="5">
    <source>
        <dbReference type="ARBA" id="ARBA00022723"/>
    </source>
</evidence>
<evidence type="ECO:0000256" key="7">
    <source>
        <dbReference type="ARBA" id="ARBA00022771"/>
    </source>
</evidence>
<evidence type="ECO:0000256" key="6">
    <source>
        <dbReference type="ARBA" id="ARBA00022737"/>
    </source>
</evidence>
<dbReference type="PROSITE" id="PS00518">
    <property type="entry name" value="ZF_RING_1"/>
    <property type="match status" value="1"/>
</dbReference>
<dbReference type="PROSITE" id="PS50119">
    <property type="entry name" value="ZF_BBOX"/>
    <property type="match status" value="2"/>
</dbReference>
<dbReference type="SMART" id="SM00336">
    <property type="entry name" value="BBOX"/>
    <property type="match status" value="2"/>
</dbReference>
<feature type="coiled-coil region" evidence="11">
    <location>
        <begin position="245"/>
        <end position="302"/>
    </location>
</feature>
<comment type="similarity">
    <text evidence="2">Belongs to the TRIM/RBCC family.</text>
</comment>
<dbReference type="GeneID" id="118426580"/>
<evidence type="ECO:0000256" key="10">
    <source>
        <dbReference type="PROSITE-ProRule" id="PRU00504"/>
    </source>
</evidence>
<keyword evidence="7 9" id="KW-0863">Zinc-finger</keyword>
<keyword evidence="4" id="KW-0597">Phosphoprotein</keyword>
<keyword evidence="5" id="KW-0479">Metal-binding</keyword>
<dbReference type="PROSITE" id="PS50089">
    <property type="entry name" value="ZF_RING_2"/>
    <property type="match status" value="1"/>
</dbReference>
<dbReference type="CDD" id="cd19757">
    <property type="entry name" value="Bbox1"/>
    <property type="match status" value="1"/>
</dbReference>
<name>C3YDC4_BRAFL</name>
<gene>
    <name evidence="16" type="primary">LOC118426580</name>
    <name evidence="14" type="ORF">BRAFLDRAFT_77992</name>
</gene>
<evidence type="ECO:0000256" key="3">
    <source>
        <dbReference type="ARBA" id="ARBA00012483"/>
    </source>
</evidence>
<evidence type="ECO:0000313" key="16">
    <source>
        <dbReference type="RefSeq" id="XP_035691961.1"/>
    </source>
</evidence>
<evidence type="ECO:0000256" key="4">
    <source>
        <dbReference type="ARBA" id="ARBA00022553"/>
    </source>
</evidence>
<evidence type="ECO:0000259" key="12">
    <source>
        <dbReference type="PROSITE" id="PS50089"/>
    </source>
</evidence>
<dbReference type="PROSITE" id="PS51125">
    <property type="entry name" value="NHL"/>
    <property type="match status" value="2"/>
</dbReference>
<dbReference type="Gene3D" id="4.10.830.40">
    <property type="match status" value="1"/>
</dbReference>
<dbReference type="InterPro" id="IPR013083">
    <property type="entry name" value="Znf_RING/FYVE/PHD"/>
</dbReference>
<feature type="repeat" description="NHL" evidence="10">
    <location>
        <begin position="377"/>
        <end position="420"/>
    </location>
</feature>
<dbReference type="PANTHER" id="PTHR25462">
    <property type="entry name" value="BONUS, ISOFORM C-RELATED"/>
    <property type="match status" value="1"/>
</dbReference>
<dbReference type="RefSeq" id="XP_035691961.1">
    <property type="nucleotide sequence ID" value="XM_035836068.1"/>
</dbReference>
<proteinExistence type="inferred from homology"/>